<keyword evidence="1" id="KW-0472">Membrane</keyword>
<evidence type="ECO:0000313" key="2">
    <source>
        <dbReference type="EMBL" id="MFD1124727.1"/>
    </source>
</evidence>
<keyword evidence="1" id="KW-1133">Transmembrane helix</keyword>
<evidence type="ECO:0000256" key="1">
    <source>
        <dbReference type="SAM" id="Phobius"/>
    </source>
</evidence>
<gene>
    <name evidence="2" type="ORF">ACFQ22_05025</name>
</gene>
<reference evidence="3" key="1">
    <citation type="journal article" date="2019" name="Int. J. Syst. Evol. Microbiol.">
        <title>The Global Catalogue of Microorganisms (GCM) 10K type strain sequencing project: providing services to taxonomists for standard genome sequencing and annotation.</title>
        <authorList>
            <consortium name="The Broad Institute Genomics Platform"/>
            <consortium name="The Broad Institute Genome Sequencing Center for Infectious Disease"/>
            <person name="Wu L."/>
            <person name="Ma J."/>
        </authorList>
    </citation>
    <scope>NUCLEOTIDE SEQUENCE [LARGE SCALE GENOMIC DNA]</scope>
    <source>
        <strain evidence="3">CCUG 71848</strain>
    </source>
</reference>
<dbReference type="Proteomes" id="UP001597156">
    <property type="component" value="Unassembled WGS sequence"/>
</dbReference>
<protein>
    <submittedName>
        <fullName evidence="2">Uncharacterized protein</fullName>
    </submittedName>
</protein>
<organism evidence="2 3">
    <name type="scientific">Lentilactobacillus raoultii</name>
    <dbReference type="NCBI Taxonomy" id="1987503"/>
    <lineage>
        <taxon>Bacteria</taxon>
        <taxon>Bacillati</taxon>
        <taxon>Bacillota</taxon>
        <taxon>Bacilli</taxon>
        <taxon>Lactobacillales</taxon>
        <taxon>Lactobacillaceae</taxon>
        <taxon>Lentilactobacillus</taxon>
    </lineage>
</organism>
<dbReference type="EMBL" id="JBHTLH010000015">
    <property type="protein sequence ID" value="MFD1124727.1"/>
    <property type="molecule type" value="Genomic_DNA"/>
</dbReference>
<keyword evidence="1" id="KW-0812">Transmembrane</keyword>
<sequence length="66" mass="7549">MNHPKKHGNFLFLLLIIIIVDALFIGYSMLQKHHQEGQPIQTSLSLNYDFLKKSGQPAQSLITHSF</sequence>
<dbReference type="RefSeq" id="WP_121979373.1">
    <property type="nucleotide sequence ID" value="NZ_JBHTLH010000015.1"/>
</dbReference>
<comment type="caution">
    <text evidence="2">The sequence shown here is derived from an EMBL/GenBank/DDBJ whole genome shotgun (WGS) entry which is preliminary data.</text>
</comment>
<name>A0ABW3PMY2_9LACO</name>
<evidence type="ECO:0000313" key="3">
    <source>
        <dbReference type="Proteomes" id="UP001597156"/>
    </source>
</evidence>
<feature type="transmembrane region" description="Helical" evidence="1">
    <location>
        <begin position="12"/>
        <end position="30"/>
    </location>
</feature>
<accession>A0ABW3PMY2</accession>
<proteinExistence type="predicted"/>
<keyword evidence="3" id="KW-1185">Reference proteome</keyword>